<dbReference type="GO" id="GO:0016757">
    <property type="term" value="F:glycosyltransferase activity"/>
    <property type="evidence" value="ECO:0007669"/>
    <property type="project" value="UniProtKB-KW"/>
</dbReference>
<evidence type="ECO:0000259" key="4">
    <source>
        <dbReference type="Pfam" id="PF00535"/>
    </source>
</evidence>
<dbReference type="InterPro" id="IPR029044">
    <property type="entry name" value="Nucleotide-diphossugar_trans"/>
</dbReference>
<reference evidence="5" key="1">
    <citation type="submission" date="2019-07" db="EMBL/GenBank/DDBJ databases">
        <title>Overview of O-antigen diversity of Escherichia albertii, an emerging enteropathogen; genetic structure, serology, and development of O-genotyping method.</title>
        <authorList>
            <person name="Ooka T."/>
            <person name="Seto K."/>
            <person name="Ogura Y."/>
            <person name="Iguchi A."/>
            <person name="Imura N."/>
            <person name="Honda M."/>
            <person name="Etoh Y."/>
            <person name="Ikeda T."/>
            <person name="Sugitani W."/>
            <person name="Konno T."/>
            <person name="Kawano K."/>
            <person name="Kudo Y."/>
            <person name="Murakami K."/>
            <person name="Hayashi T."/>
            <person name="Nishi J."/>
        </authorList>
    </citation>
    <scope>NUCLEOTIDE SEQUENCE</scope>
    <source>
        <strain evidence="5">V3-1al</strain>
    </source>
</reference>
<name>A0A5A4U4F1_ESCAL</name>
<comment type="similarity">
    <text evidence="1">Belongs to the glycosyltransferase 2 family.</text>
</comment>
<evidence type="ECO:0000256" key="1">
    <source>
        <dbReference type="ARBA" id="ARBA00006739"/>
    </source>
</evidence>
<dbReference type="Pfam" id="PF00535">
    <property type="entry name" value="Glycos_transf_2"/>
    <property type="match status" value="1"/>
</dbReference>
<protein>
    <submittedName>
        <fullName evidence="5">Glycosyl transferase family 2</fullName>
    </submittedName>
</protein>
<accession>A0A5A4U4F1</accession>
<keyword evidence="2" id="KW-0328">Glycosyltransferase</keyword>
<dbReference type="InterPro" id="IPR050834">
    <property type="entry name" value="Glycosyltransf_2"/>
</dbReference>
<keyword evidence="3 5" id="KW-0808">Transferase</keyword>
<dbReference type="EMBL" id="LC494338">
    <property type="protein sequence ID" value="BBM62825.1"/>
    <property type="molecule type" value="Genomic_DNA"/>
</dbReference>
<dbReference type="SUPFAM" id="SSF53448">
    <property type="entry name" value="Nucleotide-diphospho-sugar transferases"/>
    <property type="match status" value="1"/>
</dbReference>
<dbReference type="AlphaFoldDB" id="A0A5A4U4F1"/>
<feature type="domain" description="Glycosyltransferase 2-like" evidence="4">
    <location>
        <begin position="5"/>
        <end position="148"/>
    </location>
</feature>
<organism evidence="5">
    <name type="scientific">Escherichia albertii</name>
    <dbReference type="NCBI Taxonomy" id="208962"/>
    <lineage>
        <taxon>Bacteria</taxon>
        <taxon>Pseudomonadati</taxon>
        <taxon>Pseudomonadota</taxon>
        <taxon>Gammaproteobacteria</taxon>
        <taxon>Enterobacterales</taxon>
        <taxon>Enterobacteriaceae</taxon>
        <taxon>Escherichia</taxon>
    </lineage>
</organism>
<evidence type="ECO:0000313" key="5">
    <source>
        <dbReference type="EMBL" id="BBM62825.1"/>
    </source>
</evidence>
<sequence length="270" mass="31294">MFKISVLMSVYYKEKPAYLDEALNSLAIQTYKADEIVLVIDGQIPIQLKNVIDKWLLLLPIKTISLEENVGLGNALNIGLNYVTNKLVARMDTDDICVPERFEKQISFFQKNPGTIILGGAIDEYDEMFKERRGRRFSCCSHSDIVSYSLSRNPFNHMTVMFNKEFILGIGGYQHHHYMEDYNLWLRCIAKGAICSNIDNTLVLARTGDAMIERRRGRDYLKSEIELSRLKIKCFPNKKTKIILITFSRLIVRMLPRQILSIVYKNIRKK</sequence>
<dbReference type="Gene3D" id="3.90.550.10">
    <property type="entry name" value="Spore Coat Polysaccharide Biosynthesis Protein SpsA, Chain A"/>
    <property type="match status" value="1"/>
</dbReference>
<evidence type="ECO:0000256" key="3">
    <source>
        <dbReference type="ARBA" id="ARBA00022679"/>
    </source>
</evidence>
<dbReference type="InterPro" id="IPR001173">
    <property type="entry name" value="Glyco_trans_2-like"/>
</dbReference>
<dbReference type="RefSeq" id="WP_149541872.1">
    <property type="nucleotide sequence ID" value="NZ_BJWT01000046.1"/>
</dbReference>
<dbReference type="PANTHER" id="PTHR43685:SF5">
    <property type="entry name" value="GLYCOSYLTRANSFERASE EPSE-RELATED"/>
    <property type="match status" value="1"/>
</dbReference>
<proteinExistence type="inferred from homology"/>
<evidence type="ECO:0000256" key="2">
    <source>
        <dbReference type="ARBA" id="ARBA00022676"/>
    </source>
</evidence>
<dbReference type="PANTHER" id="PTHR43685">
    <property type="entry name" value="GLYCOSYLTRANSFERASE"/>
    <property type="match status" value="1"/>
</dbReference>